<dbReference type="FunFam" id="3.40.50.10190:FF:000014">
    <property type="entry name" value="RNA polymerase II C-terminal domain phosphatase-like 3"/>
    <property type="match status" value="1"/>
</dbReference>
<dbReference type="InterPro" id="IPR004274">
    <property type="entry name" value="FCP1_dom"/>
</dbReference>
<dbReference type="SUPFAM" id="SSF56784">
    <property type="entry name" value="HAD-like"/>
    <property type="match status" value="1"/>
</dbReference>
<keyword evidence="11" id="KW-0804">Transcription</keyword>
<dbReference type="GO" id="GO:0046872">
    <property type="term" value="F:metal ion binding"/>
    <property type="evidence" value="ECO:0007669"/>
    <property type="project" value="UniProtKB-KW"/>
</dbReference>
<dbReference type="Pfam" id="PF03031">
    <property type="entry name" value="NIF"/>
    <property type="match status" value="1"/>
</dbReference>
<dbReference type="ExpressionAtlas" id="A0A2K3PFM3">
    <property type="expression patterns" value="baseline"/>
</dbReference>
<dbReference type="PANTHER" id="PTHR23081:SF36">
    <property type="entry name" value="RNA POLYMERASE II SUBUNIT A C-TERMINAL DOMAIN PHOSPHATASE"/>
    <property type="match status" value="1"/>
</dbReference>
<dbReference type="GO" id="GO:0003723">
    <property type="term" value="F:RNA binding"/>
    <property type="evidence" value="ECO:0007669"/>
    <property type="project" value="UniProtKB-KW"/>
</dbReference>
<evidence type="ECO:0000256" key="7">
    <source>
        <dbReference type="ARBA" id="ARBA00022723"/>
    </source>
</evidence>
<keyword evidence="6" id="KW-0678">Repressor</keyword>
<evidence type="ECO:0000256" key="10">
    <source>
        <dbReference type="ARBA" id="ARBA00023015"/>
    </source>
</evidence>
<organism evidence="18 19">
    <name type="scientific">Trifolium pratense</name>
    <name type="common">Red clover</name>
    <dbReference type="NCBI Taxonomy" id="57577"/>
    <lineage>
        <taxon>Eukaryota</taxon>
        <taxon>Viridiplantae</taxon>
        <taxon>Streptophyta</taxon>
        <taxon>Embryophyta</taxon>
        <taxon>Tracheophyta</taxon>
        <taxon>Spermatophyta</taxon>
        <taxon>Magnoliopsida</taxon>
        <taxon>eudicotyledons</taxon>
        <taxon>Gunneridae</taxon>
        <taxon>Pentapetalae</taxon>
        <taxon>rosids</taxon>
        <taxon>fabids</taxon>
        <taxon>Fabales</taxon>
        <taxon>Fabaceae</taxon>
        <taxon>Papilionoideae</taxon>
        <taxon>50 kb inversion clade</taxon>
        <taxon>NPAAA clade</taxon>
        <taxon>Hologalegina</taxon>
        <taxon>IRL clade</taxon>
        <taxon>Trifolieae</taxon>
        <taxon>Trifolium</taxon>
    </lineage>
</organism>
<keyword evidence="12" id="KW-0539">Nucleus</keyword>
<dbReference type="EMBL" id="ASHM01006578">
    <property type="protein sequence ID" value="PNY14089.1"/>
    <property type="molecule type" value="Genomic_DNA"/>
</dbReference>
<dbReference type="Proteomes" id="UP000236291">
    <property type="component" value="Unassembled WGS sequence"/>
</dbReference>
<evidence type="ECO:0000313" key="19">
    <source>
        <dbReference type="Proteomes" id="UP000236291"/>
    </source>
</evidence>
<dbReference type="InterPro" id="IPR036420">
    <property type="entry name" value="BRCT_dom_sf"/>
</dbReference>
<evidence type="ECO:0000256" key="8">
    <source>
        <dbReference type="ARBA" id="ARBA00022801"/>
    </source>
</evidence>
<evidence type="ECO:0000256" key="4">
    <source>
        <dbReference type="ARBA" id="ARBA00004123"/>
    </source>
</evidence>
<evidence type="ECO:0000256" key="13">
    <source>
        <dbReference type="ARBA" id="ARBA00047761"/>
    </source>
</evidence>
<dbReference type="CDD" id="cd17729">
    <property type="entry name" value="BRCT_CTDP1"/>
    <property type="match status" value="1"/>
</dbReference>
<dbReference type="CDD" id="cd07521">
    <property type="entry name" value="HAD_FCP1-like"/>
    <property type="match status" value="1"/>
</dbReference>
<dbReference type="Gene3D" id="3.40.50.1000">
    <property type="entry name" value="HAD superfamily/HAD-like"/>
    <property type="match status" value="1"/>
</dbReference>
<evidence type="ECO:0000313" key="18">
    <source>
        <dbReference type="EMBL" id="PNY14089.1"/>
    </source>
</evidence>
<dbReference type="InterPro" id="IPR001357">
    <property type="entry name" value="BRCT_dom"/>
</dbReference>
<evidence type="ECO:0000256" key="3">
    <source>
        <dbReference type="ARBA" id="ARBA00001946"/>
    </source>
</evidence>
<evidence type="ECO:0000259" key="16">
    <source>
        <dbReference type="PROSITE" id="PS50172"/>
    </source>
</evidence>
<proteinExistence type="predicted"/>
<dbReference type="PROSITE" id="PS50172">
    <property type="entry name" value="BRCT"/>
    <property type="match status" value="1"/>
</dbReference>
<evidence type="ECO:0000259" key="17">
    <source>
        <dbReference type="PROSITE" id="PS50969"/>
    </source>
</evidence>
<evidence type="ECO:0000256" key="15">
    <source>
        <dbReference type="ARBA" id="ARBA00063107"/>
    </source>
</evidence>
<comment type="catalytic activity">
    <reaction evidence="13">
        <text>O-phospho-L-seryl-[protein] + H2O = L-seryl-[protein] + phosphate</text>
        <dbReference type="Rhea" id="RHEA:20629"/>
        <dbReference type="Rhea" id="RHEA-COMP:9863"/>
        <dbReference type="Rhea" id="RHEA-COMP:11604"/>
        <dbReference type="ChEBI" id="CHEBI:15377"/>
        <dbReference type="ChEBI" id="CHEBI:29999"/>
        <dbReference type="ChEBI" id="CHEBI:43474"/>
        <dbReference type="ChEBI" id="CHEBI:83421"/>
        <dbReference type="EC" id="3.1.3.16"/>
    </reaction>
</comment>
<keyword evidence="7" id="KW-0479">Metal-binding</keyword>
<evidence type="ECO:0000256" key="5">
    <source>
        <dbReference type="ARBA" id="ARBA00013081"/>
    </source>
</evidence>
<dbReference type="PANTHER" id="PTHR23081">
    <property type="entry name" value="RNA POLYMERASE II CTD PHOSPHATASE"/>
    <property type="match status" value="1"/>
</dbReference>
<comment type="catalytic activity">
    <reaction evidence="14">
        <text>O-phospho-L-threonyl-[protein] + H2O = L-threonyl-[protein] + phosphate</text>
        <dbReference type="Rhea" id="RHEA:47004"/>
        <dbReference type="Rhea" id="RHEA-COMP:11060"/>
        <dbReference type="Rhea" id="RHEA-COMP:11605"/>
        <dbReference type="ChEBI" id="CHEBI:15377"/>
        <dbReference type="ChEBI" id="CHEBI:30013"/>
        <dbReference type="ChEBI" id="CHEBI:43474"/>
        <dbReference type="ChEBI" id="CHEBI:61977"/>
        <dbReference type="EC" id="3.1.3.16"/>
    </reaction>
</comment>
<feature type="domain" description="BRCT" evidence="16">
    <location>
        <begin position="165"/>
        <end position="253"/>
    </location>
</feature>
<sequence>MLSSLNLYYETIDVAKGSLFKLEHMHMMTKLRPFVRTFLKEASAMFEMYIYTMGDRPYALEMAKLLDPQGEYFNAKVISRDDGTQKHQKGLDVVLGRDSAVLILDDTEHFGFNCKSLAETKSDENETDGALAKILEVLKQVHCTFFEKLQGDLVDRDVRQVLSSVRGEILSGCVIIFSRINHLALPTLKRIAEQLGATCLTELDPTVTHVVATDAGTEKARWAVKEKKCLVHPRWIEAANYFWEKQPEENFFIKKTTTQS</sequence>
<reference evidence="18 19" key="2">
    <citation type="journal article" date="2017" name="Front. Plant Sci.">
        <title>Gene Classification and Mining of Molecular Markers Useful in Red Clover (Trifolium pratense) Breeding.</title>
        <authorList>
            <person name="Istvanek J."/>
            <person name="Dluhosova J."/>
            <person name="Dluhos P."/>
            <person name="Patkova L."/>
            <person name="Nedelnik J."/>
            <person name="Repkova J."/>
        </authorList>
    </citation>
    <scope>NUCLEOTIDE SEQUENCE [LARGE SCALE GENOMIC DNA]</scope>
    <source>
        <strain evidence="19">cv. Tatra</strain>
        <tissue evidence="18">Young leaves</tissue>
    </source>
</reference>
<evidence type="ECO:0000256" key="11">
    <source>
        <dbReference type="ARBA" id="ARBA00023163"/>
    </source>
</evidence>
<dbReference type="AlphaFoldDB" id="A0A2K3PFM3"/>
<comment type="caution">
    <text evidence="18">The sequence shown here is derived from an EMBL/GenBank/DDBJ whole genome shotgun (WGS) entry which is preliminary data.</text>
</comment>
<dbReference type="InterPro" id="IPR023214">
    <property type="entry name" value="HAD_sf"/>
</dbReference>
<evidence type="ECO:0000256" key="1">
    <source>
        <dbReference type="ARBA" id="ARBA00001936"/>
    </source>
</evidence>
<evidence type="ECO:0000256" key="6">
    <source>
        <dbReference type="ARBA" id="ARBA00022491"/>
    </source>
</evidence>
<comment type="cofactor">
    <cofactor evidence="2">
        <name>Co(2+)</name>
        <dbReference type="ChEBI" id="CHEBI:48828"/>
    </cofactor>
</comment>
<dbReference type="InterPro" id="IPR036412">
    <property type="entry name" value="HAD-like_sf"/>
</dbReference>
<protein>
    <recommendedName>
        <fullName evidence="5">protein-serine/threonine phosphatase</fullName>
        <ecNumber evidence="5">3.1.3.16</ecNumber>
    </recommendedName>
</protein>
<feature type="domain" description="FCP1 homology" evidence="17">
    <location>
        <begin position="1"/>
        <end position="144"/>
    </location>
</feature>
<keyword evidence="9" id="KW-0694">RNA-binding</keyword>
<dbReference type="InterPro" id="IPR039189">
    <property type="entry name" value="Fcp1"/>
</dbReference>
<evidence type="ECO:0000256" key="14">
    <source>
        <dbReference type="ARBA" id="ARBA00048336"/>
    </source>
</evidence>
<dbReference type="GO" id="GO:0008420">
    <property type="term" value="F:RNA polymerase II CTD heptapeptide repeat phosphatase activity"/>
    <property type="evidence" value="ECO:0007669"/>
    <property type="project" value="InterPro"/>
</dbReference>
<reference evidence="18 19" key="1">
    <citation type="journal article" date="2014" name="Am. J. Bot.">
        <title>Genome assembly and annotation for red clover (Trifolium pratense; Fabaceae).</title>
        <authorList>
            <person name="Istvanek J."/>
            <person name="Jaros M."/>
            <person name="Krenek A."/>
            <person name="Repkova J."/>
        </authorList>
    </citation>
    <scope>NUCLEOTIDE SEQUENCE [LARGE SCALE GENOMIC DNA]</scope>
    <source>
        <strain evidence="19">cv. Tatra</strain>
        <tissue evidence="18">Young leaves</tissue>
    </source>
</reference>
<dbReference type="GO" id="GO:0005634">
    <property type="term" value="C:nucleus"/>
    <property type="evidence" value="ECO:0007669"/>
    <property type="project" value="UniProtKB-SubCell"/>
</dbReference>
<comment type="subunit">
    <text evidence="15">Interacts with RAP74.</text>
</comment>
<dbReference type="SMART" id="SM00577">
    <property type="entry name" value="CPDc"/>
    <property type="match status" value="1"/>
</dbReference>
<dbReference type="PROSITE" id="PS50969">
    <property type="entry name" value="FCP1"/>
    <property type="match status" value="1"/>
</dbReference>
<comment type="cofactor">
    <cofactor evidence="1">
        <name>Mn(2+)</name>
        <dbReference type="ChEBI" id="CHEBI:29035"/>
    </cofactor>
</comment>
<dbReference type="Gene3D" id="3.40.50.10190">
    <property type="entry name" value="BRCT domain"/>
    <property type="match status" value="1"/>
</dbReference>
<dbReference type="EC" id="3.1.3.16" evidence="5"/>
<keyword evidence="10" id="KW-0805">Transcription regulation</keyword>
<keyword evidence="8" id="KW-0378">Hydrolase</keyword>
<dbReference type="GO" id="GO:0009651">
    <property type="term" value="P:response to salt stress"/>
    <property type="evidence" value="ECO:0007669"/>
    <property type="project" value="UniProtKB-ARBA"/>
</dbReference>
<dbReference type="STRING" id="57577.A0A2K3PFM3"/>
<accession>A0A2K3PFM3</accession>
<gene>
    <name evidence="18" type="ORF">L195_g010762</name>
</gene>
<name>A0A2K3PFM3_TRIPR</name>
<comment type="subcellular location">
    <subcellularLocation>
        <location evidence="4">Nucleus</location>
    </subcellularLocation>
</comment>
<comment type="cofactor">
    <cofactor evidence="3">
        <name>Mg(2+)</name>
        <dbReference type="ChEBI" id="CHEBI:18420"/>
    </cofactor>
</comment>
<dbReference type="SMART" id="SM00292">
    <property type="entry name" value="BRCT"/>
    <property type="match status" value="1"/>
</dbReference>
<evidence type="ECO:0000256" key="2">
    <source>
        <dbReference type="ARBA" id="ARBA00001941"/>
    </source>
</evidence>
<dbReference type="Pfam" id="PF00533">
    <property type="entry name" value="BRCT"/>
    <property type="match status" value="1"/>
</dbReference>
<evidence type="ECO:0000256" key="9">
    <source>
        <dbReference type="ARBA" id="ARBA00022884"/>
    </source>
</evidence>
<evidence type="ECO:0000256" key="12">
    <source>
        <dbReference type="ARBA" id="ARBA00023242"/>
    </source>
</evidence>
<dbReference type="SUPFAM" id="SSF52113">
    <property type="entry name" value="BRCT domain"/>
    <property type="match status" value="1"/>
</dbReference>